<protein>
    <recommendedName>
        <fullName evidence="3">SpoVT-AbrB domain-containing protein</fullName>
    </recommendedName>
</protein>
<accession>A0A1H8WP56</accession>
<name>A0A1H8WP56_9EURY</name>
<dbReference type="SUPFAM" id="SSF89447">
    <property type="entry name" value="AbrB/MazE/MraZ-like"/>
    <property type="match status" value="1"/>
</dbReference>
<evidence type="ECO:0008006" key="3">
    <source>
        <dbReference type="Google" id="ProtNLM"/>
    </source>
</evidence>
<proteinExistence type="predicted"/>
<dbReference type="OrthoDB" id="350173at2157"/>
<dbReference type="InterPro" id="IPR037914">
    <property type="entry name" value="SpoVT-AbrB_sf"/>
</dbReference>
<dbReference type="AlphaFoldDB" id="A0A1H8WP56"/>
<dbReference type="Proteomes" id="UP000198775">
    <property type="component" value="Unassembled WGS sequence"/>
</dbReference>
<evidence type="ECO:0000313" key="1">
    <source>
        <dbReference type="EMBL" id="SEP29425.1"/>
    </source>
</evidence>
<dbReference type="RefSeq" id="WP_092665023.1">
    <property type="nucleotide sequence ID" value="NZ_FOCX01000068.1"/>
</dbReference>
<gene>
    <name evidence="1" type="ORF">SAMN05216388_10685</name>
</gene>
<sequence length="61" mass="6740">MADDDSPIEITFSKKVDLDGRMVVPKEHREALSIDGREALVEFTAKKVTYLDDKDGGDGSQ</sequence>
<organism evidence="1 2">
    <name type="scientific">Halorientalis persicus</name>
    <dbReference type="NCBI Taxonomy" id="1367881"/>
    <lineage>
        <taxon>Archaea</taxon>
        <taxon>Methanobacteriati</taxon>
        <taxon>Methanobacteriota</taxon>
        <taxon>Stenosarchaea group</taxon>
        <taxon>Halobacteria</taxon>
        <taxon>Halobacteriales</taxon>
        <taxon>Haloarculaceae</taxon>
        <taxon>Halorientalis</taxon>
    </lineage>
</organism>
<keyword evidence="2" id="KW-1185">Reference proteome</keyword>
<reference evidence="2" key="1">
    <citation type="submission" date="2016-10" db="EMBL/GenBank/DDBJ databases">
        <authorList>
            <person name="Varghese N."/>
            <person name="Submissions S."/>
        </authorList>
    </citation>
    <scope>NUCLEOTIDE SEQUENCE [LARGE SCALE GENOMIC DNA]</scope>
    <source>
        <strain evidence="2">IBRC-M 10043</strain>
    </source>
</reference>
<evidence type="ECO:0000313" key="2">
    <source>
        <dbReference type="Proteomes" id="UP000198775"/>
    </source>
</evidence>
<dbReference type="EMBL" id="FOCX01000068">
    <property type="protein sequence ID" value="SEP29425.1"/>
    <property type="molecule type" value="Genomic_DNA"/>
</dbReference>